<dbReference type="EMBL" id="FOBN01000016">
    <property type="protein sequence ID" value="SEM41354.1"/>
    <property type="molecule type" value="Genomic_DNA"/>
</dbReference>
<dbReference type="InterPro" id="IPR011990">
    <property type="entry name" value="TPR-like_helical_dom_sf"/>
</dbReference>
<reference evidence="2" key="1">
    <citation type="submission" date="2016-10" db="EMBL/GenBank/DDBJ databases">
        <authorList>
            <person name="Varghese N."/>
            <person name="Submissions S."/>
        </authorList>
    </citation>
    <scope>NUCLEOTIDE SEQUENCE [LARGE SCALE GENOMIC DNA]</scope>
    <source>
        <strain evidence="2">DSM 24204</strain>
    </source>
</reference>
<proteinExistence type="predicted"/>
<organism evidence="1 2">
    <name type="scientific">Phocoenobacter skyensis</name>
    <dbReference type="NCBI Taxonomy" id="97481"/>
    <lineage>
        <taxon>Bacteria</taxon>
        <taxon>Pseudomonadati</taxon>
        <taxon>Pseudomonadota</taxon>
        <taxon>Gammaproteobacteria</taxon>
        <taxon>Pasteurellales</taxon>
        <taxon>Pasteurellaceae</taxon>
        <taxon>Phocoenobacter</taxon>
    </lineage>
</organism>
<evidence type="ECO:0000313" key="1">
    <source>
        <dbReference type="EMBL" id="SEM41354.1"/>
    </source>
</evidence>
<protein>
    <recommendedName>
        <fullName evidence="3">TPR repeat</fullName>
    </recommendedName>
</protein>
<name>A0A1H7Y653_9PAST</name>
<dbReference type="STRING" id="97481.SAMN05444853_11647"/>
<dbReference type="AlphaFoldDB" id="A0A1H7Y653"/>
<evidence type="ECO:0008006" key="3">
    <source>
        <dbReference type="Google" id="ProtNLM"/>
    </source>
</evidence>
<dbReference type="InterPro" id="IPR052748">
    <property type="entry name" value="ISR_Activator"/>
</dbReference>
<dbReference type="Pfam" id="PF08238">
    <property type="entry name" value="Sel1"/>
    <property type="match status" value="4"/>
</dbReference>
<dbReference type="OrthoDB" id="6120455at2"/>
<dbReference type="InterPro" id="IPR006597">
    <property type="entry name" value="Sel1-like"/>
</dbReference>
<dbReference type="PANTHER" id="PTHR45011">
    <property type="entry name" value="DAP3-BINDING CELL DEATH ENHANCER 1"/>
    <property type="match status" value="1"/>
</dbReference>
<dbReference type="Proteomes" id="UP000198883">
    <property type="component" value="Unassembled WGS sequence"/>
</dbReference>
<accession>A0A1H7Y653</accession>
<evidence type="ECO:0000313" key="2">
    <source>
        <dbReference type="Proteomes" id="UP000198883"/>
    </source>
</evidence>
<gene>
    <name evidence="1" type="ORF">SAMN05444853_11647</name>
</gene>
<sequence length="306" mass="36013">MIIKGRSFMREKLSQSKRFKIKQYLSTICLLFCFQVQANELSEMSLERLQDYCQKEYKHGCYETIYSRQKKDQQRMLKHLGKLCYLGMKKACIEGRKLKKQQYKPELPKVQATNGNLDAQYDLALSYLKKSKPLYSEALKWLNKAAENNSLIAQYELAYLYHFGRGVKQSFDKKMEWLKRAAEGGYSQAQYDLSKYYYTEESGVEANQKAFSWALKAAKQKYTEAEYLLGVYYLYGIGTNVNFDKAVEYFEKVNAKEYENVYHRLTTLNKTGQGVRQCRCRSYPTTNYTKQRNLNLMQTTKNILNN</sequence>
<dbReference type="SUPFAM" id="SSF81901">
    <property type="entry name" value="HCP-like"/>
    <property type="match status" value="1"/>
</dbReference>
<dbReference type="Gene3D" id="1.25.40.10">
    <property type="entry name" value="Tetratricopeptide repeat domain"/>
    <property type="match status" value="1"/>
</dbReference>
<dbReference type="SMART" id="SM00671">
    <property type="entry name" value="SEL1"/>
    <property type="match status" value="4"/>
</dbReference>
<dbReference type="PANTHER" id="PTHR45011:SF1">
    <property type="entry name" value="DAP3-BINDING CELL DEATH ENHANCER 1"/>
    <property type="match status" value="1"/>
</dbReference>